<evidence type="ECO:0000313" key="10">
    <source>
        <dbReference type="EMBL" id="EFJ29088.1"/>
    </source>
</evidence>
<dbReference type="STRING" id="88036.D8RFB8"/>
<dbReference type="InterPro" id="IPR051032">
    <property type="entry name" value="AP2/ERF_TF_ERF_subfamily"/>
</dbReference>
<reference evidence="10 11" key="1">
    <citation type="journal article" date="2011" name="Science">
        <title>The Selaginella genome identifies genetic changes associated with the evolution of vascular plants.</title>
        <authorList>
            <person name="Banks J.A."/>
            <person name="Nishiyama T."/>
            <person name="Hasebe M."/>
            <person name="Bowman J.L."/>
            <person name="Gribskov M."/>
            <person name="dePamphilis C."/>
            <person name="Albert V.A."/>
            <person name="Aono N."/>
            <person name="Aoyama T."/>
            <person name="Ambrose B.A."/>
            <person name="Ashton N.W."/>
            <person name="Axtell M.J."/>
            <person name="Barker E."/>
            <person name="Barker M.S."/>
            <person name="Bennetzen J.L."/>
            <person name="Bonawitz N.D."/>
            <person name="Chapple C."/>
            <person name="Cheng C."/>
            <person name="Correa L.G."/>
            <person name="Dacre M."/>
            <person name="DeBarry J."/>
            <person name="Dreyer I."/>
            <person name="Elias M."/>
            <person name="Engstrom E.M."/>
            <person name="Estelle M."/>
            <person name="Feng L."/>
            <person name="Finet C."/>
            <person name="Floyd S.K."/>
            <person name="Frommer W.B."/>
            <person name="Fujita T."/>
            <person name="Gramzow L."/>
            <person name="Gutensohn M."/>
            <person name="Harholt J."/>
            <person name="Hattori M."/>
            <person name="Heyl A."/>
            <person name="Hirai T."/>
            <person name="Hiwatashi Y."/>
            <person name="Ishikawa M."/>
            <person name="Iwata M."/>
            <person name="Karol K.G."/>
            <person name="Koehler B."/>
            <person name="Kolukisaoglu U."/>
            <person name="Kubo M."/>
            <person name="Kurata T."/>
            <person name="Lalonde S."/>
            <person name="Li K."/>
            <person name="Li Y."/>
            <person name="Litt A."/>
            <person name="Lyons E."/>
            <person name="Manning G."/>
            <person name="Maruyama T."/>
            <person name="Michael T.P."/>
            <person name="Mikami K."/>
            <person name="Miyazaki S."/>
            <person name="Morinaga S."/>
            <person name="Murata T."/>
            <person name="Mueller-Roeber B."/>
            <person name="Nelson D.R."/>
            <person name="Obara M."/>
            <person name="Oguri Y."/>
            <person name="Olmstead R.G."/>
            <person name="Onodera N."/>
            <person name="Petersen B.L."/>
            <person name="Pils B."/>
            <person name="Prigge M."/>
            <person name="Rensing S.A."/>
            <person name="Riano-Pachon D.M."/>
            <person name="Roberts A.W."/>
            <person name="Sato Y."/>
            <person name="Scheller H.V."/>
            <person name="Schulz B."/>
            <person name="Schulz C."/>
            <person name="Shakirov E.V."/>
            <person name="Shibagaki N."/>
            <person name="Shinohara N."/>
            <person name="Shippen D.E."/>
            <person name="Soerensen I."/>
            <person name="Sotooka R."/>
            <person name="Sugimoto N."/>
            <person name="Sugita M."/>
            <person name="Sumikawa N."/>
            <person name="Tanurdzic M."/>
            <person name="Theissen G."/>
            <person name="Ulvskov P."/>
            <person name="Wakazuki S."/>
            <person name="Weng J.K."/>
            <person name="Willats W.W."/>
            <person name="Wipf D."/>
            <person name="Wolf P.G."/>
            <person name="Yang L."/>
            <person name="Zimmer A.D."/>
            <person name="Zhu Q."/>
            <person name="Mitros T."/>
            <person name="Hellsten U."/>
            <person name="Loque D."/>
            <person name="Otillar R."/>
            <person name="Salamov A."/>
            <person name="Schmutz J."/>
            <person name="Shapiro H."/>
            <person name="Lindquist E."/>
            <person name="Lucas S."/>
            <person name="Rokhsar D."/>
            <person name="Grigoriev I.V."/>
        </authorList>
    </citation>
    <scope>NUCLEOTIDE SEQUENCE [LARGE SCALE GENOMIC DNA]</scope>
</reference>
<dbReference type="InParanoid" id="D8RFB8"/>
<dbReference type="KEGG" id="smo:SELMODRAFT_73157"/>
<evidence type="ECO:0000313" key="11">
    <source>
        <dbReference type="Proteomes" id="UP000001514"/>
    </source>
</evidence>
<protein>
    <recommendedName>
        <fullName evidence="8">AP2/ERF domain-containing protein</fullName>
    </recommendedName>
</protein>
<keyword evidence="3" id="KW-0238">DNA-binding</keyword>
<dbReference type="Proteomes" id="UP000001514">
    <property type="component" value="Unassembled WGS sequence"/>
</dbReference>
<evidence type="ECO:0000256" key="4">
    <source>
        <dbReference type="ARBA" id="ARBA00023159"/>
    </source>
</evidence>
<feature type="domain" description="AP2/ERF" evidence="8">
    <location>
        <begin position="1"/>
        <end position="57"/>
    </location>
</feature>
<keyword evidence="4" id="KW-0010">Activator</keyword>
<dbReference type="CDD" id="cd00018">
    <property type="entry name" value="AP2"/>
    <property type="match status" value="1"/>
</dbReference>
<dbReference type="PANTHER" id="PTHR31985">
    <property type="entry name" value="ETHYLENE-RESPONSIVE TRANSCRIPTION FACTOR ERF042-RELATED"/>
    <property type="match status" value="1"/>
</dbReference>
<dbReference type="InterPro" id="IPR036955">
    <property type="entry name" value="AP2/ERF_dom_sf"/>
</dbReference>
<dbReference type="EMBL" id="GL377578">
    <property type="protein sequence ID" value="EFJ29088.1"/>
    <property type="molecule type" value="Genomic_DNA"/>
</dbReference>
<feature type="non-terminal residue" evidence="10">
    <location>
        <position position="57"/>
    </location>
</feature>
<evidence type="ECO:0000256" key="1">
    <source>
        <dbReference type="ARBA" id="ARBA00004123"/>
    </source>
</evidence>
<dbReference type="SUPFAM" id="SSF54171">
    <property type="entry name" value="DNA-binding domain"/>
    <property type="match status" value="1"/>
</dbReference>
<dbReference type="InterPro" id="IPR001471">
    <property type="entry name" value="AP2/ERF_dom"/>
</dbReference>
<feature type="non-terminal residue" evidence="10">
    <location>
        <position position="1"/>
    </location>
</feature>
<dbReference type="InterPro" id="IPR016177">
    <property type="entry name" value="DNA-bd_dom_sf"/>
</dbReference>
<dbReference type="AlphaFoldDB" id="D8RFB8"/>
<evidence type="ECO:0000256" key="6">
    <source>
        <dbReference type="ARBA" id="ARBA00023242"/>
    </source>
</evidence>
<dbReference type="HOGENOM" id="CLU_159623_3_1_1"/>
<name>D8RFB8_SELML</name>
<dbReference type="Gramene" id="EFJ17622">
    <property type="protein sequence ID" value="EFJ17622"/>
    <property type="gene ID" value="SELMODRAFT_73150"/>
</dbReference>
<sequence length="57" mass="6695">YKGVRRRSWGKWVSEIREPRKRSRIWLGSFATPEMAAKAYDYAVFCLRGPSAMLNFP</sequence>
<dbReference type="GO" id="GO:0003700">
    <property type="term" value="F:DNA-binding transcription factor activity"/>
    <property type="evidence" value="ECO:0007669"/>
    <property type="project" value="InterPro"/>
</dbReference>
<comment type="similarity">
    <text evidence="7">Belongs to the AP2/ERF transcription factor family. ERF subfamily.</text>
</comment>
<dbReference type="Gene3D" id="3.30.730.10">
    <property type="entry name" value="AP2/ERF domain"/>
    <property type="match status" value="1"/>
</dbReference>
<evidence type="ECO:0000313" key="9">
    <source>
        <dbReference type="EMBL" id="EFJ17622.1"/>
    </source>
</evidence>
<dbReference type="PROSITE" id="PS51032">
    <property type="entry name" value="AP2_ERF"/>
    <property type="match status" value="1"/>
</dbReference>
<proteinExistence type="inferred from homology"/>
<keyword evidence="5" id="KW-0804">Transcription</keyword>
<keyword evidence="2" id="KW-0805">Transcription regulation</keyword>
<dbReference type="EMBL" id="GL377613">
    <property type="protein sequence ID" value="EFJ17622.1"/>
    <property type="molecule type" value="Genomic_DNA"/>
</dbReference>
<keyword evidence="6" id="KW-0539">Nucleus</keyword>
<dbReference type="PANTHER" id="PTHR31985:SF273">
    <property type="entry name" value="ETHYLENE-RESPONSIVE TRANSCRIPTION FACTOR ERF017"/>
    <property type="match status" value="1"/>
</dbReference>
<comment type="subcellular location">
    <subcellularLocation>
        <location evidence="1">Nucleus</location>
    </subcellularLocation>
</comment>
<dbReference type="OMA" id="RKESRIW"/>
<accession>D8RFB8</accession>
<evidence type="ECO:0000256" key="5">
    <source>
        <dbReference type="ARBA" id="ARBA00023163"/>
    </source>
</evidence>
<organism evidence="11">
    <name type="scientific">Selaginella moellendorffii</name>
    <name type="common">Spikemoss</name>
    <dbReference type="NCBI Taxonomy" id="88036"/>
    <lineage>
        <taxon>Eukaryota</taxon>
        <taxon>Viridiplantae</taxon>
        <taxon>Streptophyta</taxon>
        <taxon>Embryophyta</taxon>
        <taxon>Tracheophyta</taxon>
        <taxon>Lycopodiopsida</taxon>
        <taxon>Selaginellales</taxon>
        <taxon>Selaginellaceae</taxon>
        <taxon>Selaginella</taxon>
    </lineage>
</organism>
<dbReference type="PRINTS" id="PR00367">
    <property type="entry name" value="ETHRSPELEMNT"/>
</dbReference>
<dbReference type="FunFam" id="3.30.730.10:FF:000001">
    <property type="entry name" value="Ethylene-responsive transcription factor 2"/>
    <property type="match status" value="1"/>
</dbReference>
<evidence type="ECO:0000256" key="3">
    <source>
        <dbReference type="ARBA" id="ARBA00023125"/>
    </source>
</evidence>
<dbReference type="SMART" id="SM00380">
    <property type="entry name" value="AP2"/>
    <property type="match status" value="1"/>
</dbReference>
<dbReference type="GO" id="GO:0003677">
    <property type="term" value="F:DNA binding"/>
    <property type="evidence" value="ECO:0007669"/>
    <property type="project" value="UniProtKB-KW"/>
</dbReference>
<dbReference type="Pfam" id="PF00847">
    <property type="entry name" value="AP2"/>
    <property type="match status" value="1"/>
</dbReference>
<evidence type="ECO:0000259" key="8">
    <source>
        <dbReference type="PROSITE" id="PS51032"/>
    </source>
</evidence>
<dbReference type="Gramene" id="EFJ29088">
    <property type="protein sequence ID" value="EFJ29088"/>
    <property type="gene ID" value="SELMODRAFT_73157"/>
</dbReference>
<keyword evidence="11" id="KW-1185">Reference proteome</keyword>
<dbReference type="GO" id="GO:0005634">
    <property type="term" value="C:nucleus"/>
    <property type="evidence" value="ECO:0007669"/>
    <property type="project" value="UniProtKB-SubCell"/>
</dbReference>
<dbReference type="KEGG" id="smo:SELMODRAFT_73150"/>
<evidence type="ECO:0000256" key="2">
    <source>
        <dbReference type="ARBA" id="ARBA00023015"/>
    </source>
</evidence>
<gene>
    <name evidence="9" type="ORF">SELMODRAFT_73150</name>
    <name evidence="10" type="ORF">SELMODRAFT_73157</name>
</gene>
<evidence type="ECO:0000256" key="7">
    <source>
        <dbReference type="ARBA" id="ARBA00024343"/>
    </source>
</evidence>